<protein>
    <submittedName>
        <fullName evidence="2">Uncharacterized protein</fullName>
    </submittedName>
</protein>
<reference evidence="2" key="2">
    <citation type="submission" date="2023-05" db="EMBL/GenBank/DDBJ databases">
        <authorList>
            <consortium name="Lawrence Berkeley National Laboratory"/>
            <person name="Steindorff A."/>
            <person name="Hensen N."/>
            <person name="Bonometti L."/>
            <person name="Westerberg I."/>
            <person name="Brannstrom I.O."/>
            <person name="Guillou S."/>
            <person name="Cros-Aarteil S."/>
            <person name="Calhoun S."/>
            <person name="Haridas S."/>
            <person name="Kuo A."/>
            <person name="Mondo S."/>
            <person name="Pangilinan J."/>
            <person name="Riley R."/>
            <person name="Labutti K."/>
            <person name="Andreopoulos B."/>
            <person name="Lipzen A."/>
            <person name="Chen C."/>
            <person name="Yanf M."/>
            <person name="Daum C."/>
            <person name="Ng V."/>
            <person name="Clum A."/>
            <person name="Ohm R."/>
            <person name="Martin F."/>
            <person name="Silar P."/>
            <person name="Natvig D."/>
            <person name="Lalanne C."/>
            <person name="Gautier V."/>
            <person name="Ament-Velasquez S.L."/>
            <person name="Kruys A."/>
            <person name="Hutchinson M.I."/>
            <person name="Powell A.J."/>
            <person name="Barry K."/>
            <person name="Miller A.N."/>
            <person name="Grigoriev I.V."/>
            <person name="Debuchy R."/>
            <person name="Gladieux P."/>
            <person name="Thoren M.H."/>
            <person name="Johannesson H."/>
        </authorList>
    </citation>
    <scope>NUCLEOTIDE SEQUENCE</scope>
    <source>
        <strain evidence="2">CBS 315.58</strain>
    </source>
</reference>
<evidence type="ECO:0000256" key="1">
    <source>
        <dbReference type="SAM" id="MobiDB-lite"/>
    </source>
</evidence>
<dbReference type="PANTHER" id="PTHR31252">
    <property type="entry name" value="DUF4419 DOMAIN-CONTAINING PROTEIN"/>
    <property type="match status" value="1"/>
</dbReference>
<dbReference type="Proteomes" id="UP001303160">
    <property type="component" value="Unassembled WGS sequence"/>
</dbReference>
<keyword evidence="3" id="KW-1185">Reference proteome</keyword>
<dbReference type="EMBL" id="MU864077">
    <property type="protein sequence ID" value="KAK4194269.1"/>
    <property type="molecule type" value="Genomic_DNA"/>
</dbReference>
<accession>A0AAN6X565</accession>
<comment type="caution">
    <text evidence="2">The sequence shown here is derived from an EMBL/GenBank/DDBJ whole genome shotgun (WGS) entry which is preliminary data.</text>
</comment>
<dbReference type="Pfam" id="PF14388">
    <property type="entry name" value="DUF4419"/>
    <property type="match status" value="1"/>
</dbReference>
<reference evidence="2" key="1">
    <citation type="journal article" date="2023" name="Mol. Phylogenet. Evol.">
        <title>Genome-scale phylogeny and comparative genomics of the fungal order Sordariales.</title>
        <authorList>
            <person name="Hensen N."/>
            <person name="Bonometti L."/>
            <person name="Westerberg I."/>
            <person name="Brannstrom I.O."/>
            <person name="Guillou S."/>
            <person name="Cros-Aarteil S."/>
            <person name="Calhoun S."/>
            <person name="Haridas S."/>
            <person name="Kuo A."/>
            <person name="Mondo S."/>
            <person name="Pangilinan J."/>
            <person name="Riley R."/>
            <person name="LaButti K."/>
            <person name="Andreopoulos B."/>
            <person name="Lipzen A."/>
            <person name="Chen C."/>
            <person name="Yan M."/>
            <person name="Daum C."/>
            <person name="Ng V."/>
            <person name="Clum A."/>
            <person name="Steindorff A."/>
            <person name="Ohm R.A."/>
            <person name="Martin F."/>
            <person name="Silar P."/>
            <person name="Natvig D.O."/>
            <person name="Lalanne C."/>
            <person name="Gautier V."/>
            <person name="Ament-Velasquez S.L."/>
            <person name="Kruys A."/>
            <person name="Hutchinson M.I."/>
            <person name="Powell A.J."/>
            <person name="Barry K."/>
            <person name="Miller A.N."/>
            <person name="Grigoriev I.V."/>
            <person name="Debuchy R."/>
            <person name="Gladieux P."/>
            <person name="Hiltunen Thoren M."/>
            <person name="Johannesson H."/>
        </authorList>
    </citation>
    <scope>NUCLEOTIDE SEQUENCE</scope>
    <source>
        <strain evidence="2">CBS 315.58</strain>
    </source>
</reference>
<proteinExistence type="predicted"/>
<feature type="region of interest" description="Disordered" evidence="1">
    <location>
        <begin position="362"/>
        <end position="385"/>
    </location>
</feature>
<dbReference type="InterPro" id="IPR025533">
    <property type="entry name" value="DUF4419"/>
</dbReference>
<evidence type="ECO:0000313" key="3">
    <source>
        <dbReference type="Proteomes" id="UP001303160"/>
    </source>
</evidence>
<sequence>MPITIYPSCHPPETARLHQTYTRVTSPEQLLLSITSHETDTTSRSSPPRTRPIVQSSFSPSPSTSSTTLYAAKNGLVYSLMEAYSNHHNIILRPDDVWLAILSQLSVYINTNASLLQHLFIPSSKKHGPKKELYIPVELTPTLNHGALAHQMASTLLSSSLTNPDIAHRFFIPSFTTTTETDEITASILLMGSMQKYFVYNWGTRCGIPSVTLLGDQSDWEKMFHRCEEFLGSGKFGSGAREWWRGGLGYVLSNFARSYQDPAGRDTKAFWQRVLDRHEPNGSGQTTFTGWVINGFCWWDETGRHDPGKIRNGMTRGEMPMGFGKCPVSLWGNGVEIKTEMIAGTIGIRSGRMGEMLRRVEEEEWPGGRPEGGRIQQRGGETSEKMDTLRPVVGWFMYLV</sequence>
<evidence type="ECO:0000313" key="2">
    <source>
        <dbReference type="EMBL" id="KAK4194269.1"/>
    </source>
</evidence>
<gene>
    <name evidence="2" type="ORF">QBC40DRAFT_38204</name>
</gene>
<dbReference type="PANTHER" id="PTHR31252:SF11">
    <property type="entry name" value="DUF4419 DOMAIN-CONTAINING PROTEIN"/>
    <property type="match status" value="1"/>
</dbReference>
<organism evidence="2 3">
    <name type="scientific">Triangularia verruculosa</name>
    <dbReference type="NCBI Taxonomy" id="2587418"/>
    <lineage>
        <taxon>Eukaryota</taxon>
        <taxon>Fungi</taxon>
        <taxon>Dikarya</taxon>
        <taxon>Ascomycota</taxon>
        <taxon>Pezizomycotina</taxon>
        <taxon>Sordariomycetes</taxon>
        <taxon>Sordariomycetidae</taxon>
        <taxon>Sordariales</taxon>
        <taxon>Podosporaceae</taxon>
        <taxon>Triangularia</taxon>
    </lineage>
</organism>
<feature type="region of interest" description="Disordered" evidence="1">
    <location>
        <begin position="36"/>
        <end position="66"/>
    </location>
</feature>
<name>A0AAN6X565_9PEZI</name>
<feature type="compositionally biased region" description="Low complexity" evidence="1">
    <location>
        <begin position="42"/>
        <end position="66"/>
    </location>
</feature>
<dbReference type="AlphaFoldDB" id="A0AAN6X565"/>